<proteinExistence type="predicted"/>
<feature type="compositionally biased region" description="Basic and acidic residues" evidence="1">
    <location>
        <begin position="55"/>
        <end position="65"/>
    </location>
</feature>
<feature type="region of interest" description="Disordered" evidence="1">
    <location>
        <begin position="1"/>
        <end position="92"/>
    </location>
</feature>
<name>A0A7R9J4G4_TIMCA</name>
<sequence length="125" mass="13673">MSSRVRRPPVLCRSSTQASNPSEGSLMVPRPPPFSPPPSADVLPLMGCQDLLEEVPGRSRRDKDGVSSPGDLRSFVKGVTGRSSSKSYSVKDETSNEIMAVIKLDNQTVAQTSWRPCSQQAWDQR</sequence>
<evidence type="ECO:0000256" key="1">
    <source>
        <dbReference type="SAM" id="MobiDB-lite"/>
    </source>
</evidence>
<evidence type="ECO:0000313" key="2">
    <source>
        <dbReference type="EMBL" id="CAD7572419.1"/>
    </source>
</evidence>
<protein>
    <submittedName>
        <fullName evidence="2">(California timema) hypothetical protein</fullName>
    </submittedName>
</protein>
<accession>A0A7R9J4G4</accession>
<organism evidence="2">
    <name type="scientific">Timema californicum</name>
    <name type="common">California timema</name>
    <name type="synonym">Walking stick</name>
    <dbReference type="NCBI Taxonomy" id="61474"/>
    <lineage>
        <taxon>Eukaryota</taxon>
        <taxon>Metazoa</taxon>
        <taxon>Ecdysozoa</taxon>
        <taxon>Arthropoda</taxon>
        <taxon>Hexapoda</taxon>
        <taxon>Insecta</taxon>
        <taxon>Pterygota</taxon>
        <taxon>Neoptera</taxon>
        <taxon>Polyneoptera</taxon>
        <taxon>Phasmatodea</taxon>
        <taxon>Timematodea</taxon>
        <taxon>Timematoidea</taxon>
        <taxon>Timematidae</taxon>
        <taxon>Timema</taxon>
    </lineage>
</organism>
<reference evidence="2" key="1">
    <citation type="submission" date="2020-11" db="EMBL/GenBank/DDBJ databases">
        <authorList>
            <person name="Tran Van P."/>
        </authorList>
    </citation>
    <scope>NUCLEOTIDE SEQUENCE</scope>
</reference>
<feature type="compositionally biased region" description="Polar residues" evidence="1">
    <location>
        <begin position="13"/>
        <end position="23"/>
    </location>
</feature>
<dbReference type="AlphaFoldDB" id="A0A7R9J4G4"/>
<gene>
    <name evidence="2" type="ORF">TCMB3V08_LOCUS5070</name>
</gene>
<feature type="compositionally biased region" description="Pro residues" evidence="1">
    <location>
        <begin position="29"/>
        <end position="39"/>
    </location>
</feature>
<dbReference type="EMBL" id="OE181023">
    <property type="protein sequence ID" value="CAD7572419.1"/>
    <property type="molecule type" value="Genomic_DNA"/>
</dbReference>